<dbReference type="SUPFAM" id="SSF103473">
    <property type="entry name" value="MFS general substrate transporter"/>
    <property type="match status" value="1"/>
</dbReference>
<comment type="subcellular location">
    <subcellularLocation>
        <location evidence="1">Membrane</location>
        <topology evidence="1">Multi-pass membrane protein</topology>
    </subcellularLocation>
</comment>
<dbReference type="InterPro" id="IPR036259">
    <property type="entry name" value="MFS_trans_sf"/>
</dbReference>
<evidence type="ECO:0000256" key="1">
    <source>
        <dbReference type="ARBA" id="ARBA00004141"/>
    </source>
</evidence>
<keyword evidence="2 5" id="KW-0812">Transmembrane</keyword>
<organism evidence="6 7">
    <name type="scientific">Emericellopsis cladophorae</name>
    <dbReference type="NCBI Taxonomy" id="2686198"/>
    <lineage>
        <taxon>Eukaryota</taxon>
        <taxon>Fungi</taxon>
        <taxon>Dikarya</taxon>
        <taxon>Ascomycota</taxon>
        <taxon>Pezizomycotina</taxon>
        <taxon>Sordariomycetes</taxon>
        <taxon>Hypocreomycetidae</taxon>
        <taxon>Hypocreales</taxon>
        <taxon>Bionectriaceae</taxon>
        <taxon>Emericellopsis</taxon>
    </lineage>
</organism>
<dbReference type="PANTHER" id="PTHR23507:SF1">
    <property type="entry name" value="FI18259P1-RELATED"/>
    <property type="match status" value="1"/>
</dbReference>
<keyword evidence="3 5" id="KW-1133">Transmembrane helix</keyword>
<comment type="caution">
    <text evidence="6">The sequence shown here is derived from an EMBL/GenBank/DDBJ whole genome shotgun (WGS) entry which is preliminary data.</text>
</comment>
<evidence type="ECO:0000256" key="4">
    <source>
        <dbReference type="ARBA" id="ARBA00023136"/>
    </source>
</evidence>
<evidence type="ECO:0000256" key="5">
    <source>
        <dbReference type="SAM" id="Phobius"/>
    </source>
</evidence>
<reference evidence="6" key="2">
    <citation type="submission" date="2022-07" db="EMBL/GenBank/DDBJ databases">
        <authorList>
            <person name="Goncalves M.F.M."/>
            <person name="Hilario S."/>
            <person name="Van De Peer Y."/>
            <person name="Esteves A.C."/>
            <person name="Alves A."/>
        </authorList>
    </citation>
    <scope>NUCLEOTIDE SEQUENCE</scope>
    <source>
        <strain evidence="6">MUM 19.33</strain>
    </source>
</reference>
<evidence type="ECO:0000313" key="6">
    <source>
        <dbReference type="EMBL" id="KAI6781862.1"/>
    </source>
</evidence>
<dbReference type="PANTHER" id="PTHR23507">
    <property type="entry name" value="ZGC:174356"/>
    <property type="match status" value="1"/>
</dbReference>
<gene>
    <name evidence="6" type="ORF">J7T54_005072</name>
</gene>
<dbReference type="GeneID" id="75831558"/>
<dbReference type="AlphaFoldDB" id="A0A9Q0BDG7"/>
<protein>
    <recommendedName>
        <fullName evidence="8">Major facilitator superfamily (MFS) profile domain-containing protein</fullName>
    </recommendedName>
</protein>
<dbReference type="InterPro" id="IPR011701">
    <property type="entry name" value="MFS"/>
</dbReference>
<dbReference type="GO" id="GO:0016020">
    <property type="term" value="C:membrane"/>
    <property type="evidence" value="ECO:0007669"/>
    <property type="project" value="UniProtKB-SubCell"/>
</dbReference>
<evidence type="ECO:0000313" key="7">
    <source>
        <dbReference type="Proteomes" id="UP001055219"/>
    </source>
</evidence>
<evidence type="ECO:0008006" key="8">
    <source>
        <dbReference type="Google" id="ProtNLM"/>
    </source>
</evidence>
<dbReference type="Proteomes" id="UP001055219">
    <property type="component" value="Unassembled WGS sequence"/>
</dbReference>
<evidence type="ECO:0000256" key="3">
    <source>
        <dbReference type="ARBA" id="ARBA00022989"/>
    </source>
</evidence>
<keyword evidence="7" id="KW-1185">Reference proteome</keyword>
<feature type="transmembrane region" description="Helical" evidence="5">
    <location>
        <begin position="157"/>
        <end position="179"/>
    </location>
</feature>
<reference evidence="6" key="1">
    <citation type="journal article" date="2021" name="J Fungi (Basel)">
        <title>Genomic and Metabolomic Analyses of the Marine Fungus Emericellopsis cladophorae: Insights into Saltwater Adaptability Mechanisms and Its Biosynthetic Potential.</title>
        <authorList>
            <person name="Goncalves M.F.M."/>
            <person name="Hilario S."/>
            <person name="Van de Peer Y."/>
            <person name="Esteves A.C."/>
            <person name="Alves A."/>
        </authorList>
    </citation>
    <scope>NUCLEOTIDE SEQUENCE</scope>
    <source>
        <strain evidence="6">MUM 19.33</strain>
    </source>
</reference>
<evidence type="ECO:0000256" key="2">
    <source>
        <dbReference type="ARBA" id="ARBA00022692"/>
    </source>
</evidence>
<feature type="transmembrane region" description="Helical" evidence="5">
    <location>
        <begin position="266"/>
        <end position="286"/>
    </location>
</feature>
<accession>A0A9Q0BDG7</accession>
<keyword evidence="4 5" id="KW-0472">Membrane</keyword>
<dbReference type="Pfam" id="PF07690">
    <property type="entry name" value="MFS_1"/>
    <property type="match status" value="1"/>
</dbReference>
<feature type="transmembrane region" description="Helical" evidence="5">
    <location>
        <begin position="119"/>
        <end position="145"/>
    </location>
</feature>
<feature type="transmembrane region" description="Helical" evidence="5">
    <location>
        <begin position="65"/>
        <end position="83"/>
    </location>
</feature>
<proteinExistence type="predicted"/>
<dbReference type="Gene3D" id="1.20.1250.20">
    <property type="entry name" value="MFS general substrate transporter like domains"/>
    <property type="match status" value="1"/>
</dbReference>
<name>A0A9Q0BDG7_9HYPO</name>
<dbReference type="GO" id="GO:0022857">
    <property type="term" value="F:transmembrane transporter activity"/>
    <property type="evidence" value="ECO:0007669"/>
    <property type="project" value="InterPro"/>
</dbReference>
<feature type="transmembrane region" description="Helical" evidence="5">
    <location>
        <begin position="90"/>
        <end position="113"/>
    </location>
</feature>
<dbReference type="EMBL" id="JAGIXG020000017">
    <property type="protein sequence ID" value="KAI6781862.1"/>
    <property type="molecule type" value="Genomic_DNA"/>
</dbReference>
<feature type="transmembrane region" description="Helical" evidence="5">
    <location>
        <begin position="185"/>
        <end position="205"/>
    </location>
</feature>
<dbReference type="RefSeq" id="XP_051362718.1">
    <property type="nucleotide sequence ID" value="XM_051505806.1"/>
</dbReference>
<dbReference type="OrthoDB" id="194139at2759"/>
<sequence>MCALLLFVVDVSANIMEPPINQLMEDVICRDYFSDHSLGKGGLMDHRCKERMVQKDFTTLKSVNMFMQTLFPLLVQIPFGVVADKYGRTTVLVTAISGVLMAAVCGATILHFPTVFPSWLLPISHVFLLLGGGGPMLNVMLFTIIADVTSVSERAAVFYQLMALSVILGAIFGPFSAWLMSKDPWLAVFLGVFIMFLGLVTSVFVPETKDYRVTSDFSTLSNDLEAEPVTNQTSRQGLKSTVIHSLRLCGADMVLVWRYVLGSPQIMLLVFCEALFVPVATGLATFRIQSITVRFGWNWAKVGLAVDAG</sequence>